<sequence length="699" mass="71643">MAGRGIFKSLRVRILVLGSGILIAGFGIAAGYVLRTQEAAAERSAGHILAETAARQAAVVTAEIGRAVALAETMAAGQTGMVAAGITDRAALAAALHGVIAAEAGIVGGGLGWQPGLPDGRDADFKGTPLGDADGRFVPYMSRTAEGGVAVEPLIMDEAADAWYGAPMRAGRSLVTEPYLYPVAGRAVLMTTAAAPVFKDGRAVGVATVDLGLDDLQARIGAAQPFGAGQVTLLSADGIWVVHPDDARRGGPATEPALREILTAASDGPVERRLDGAAVAGPAGPVMVRALPVDLGEHDRDGTAARWTVLVTVPEAAVFAEAWAVEQRLLIGLMAIVTAAGLALFWMGHAVARPIRGLTGVMGRLADGDRRVEVPATARGDEIGAMARAVVVFRDGLARADEMDAEAERRHAQHEAELAAERQRIADAFEQDTGRMLRDLVAAAGRMRDTSGEMGQMSASSIDGARAVDRESRAAAANVQTVSAAAEQLTASIGEIGSQVARARGAADRAVDEAATADGQAKRLAETGRVIGQVVSLIGDIAGQTNLLALNATIEAARAGEAGKGFAVVASEVKALADQTARATANISGQLGEIEGAAADMGSAIDRVTVSIREMHEIALTIASAIEQQSAATAEIARNVQEAATATDRVSERASEVGRAADRTGDAADAVLGGTDALTNTIDQLDRAVQDVLAGIRAR</sequence>
<keyword evidence="7" id="KW-0812">Transmembrane</keyword>
<gene>
    <name evidence="11" type="ORF">WG926_12840</name>
</gene>
<keyword evidence="3 5" id="KW-0807">Transducer</keyword>
<dbReference type="Gene3D" id="1.10.8.500">
    <property type="entry name" value="HAMP domain in histidine kinase"/>
    <property type="match status" value="1"/>
</dbReference>
<dbReference type="Gene3D" id="1.10.287.950">
    <property type="entry name" value="Methyl-accepting chemotaxis protein"/>
    <property type="match status" value="1"/>
</dbReference>
<dbReference type="InterPro" id="IPR003660">
    <property type="entry name" value="HAMP_dom"/>
</dbReference>
<feature type="transmembrane region" description="Helical" evidence="7">
    <location>
        <begin position="12"/>
        <end position="34"/>
    </location>
</feature>
<dbReference type="SMART" id="SM00283">
    <property type="entry name" value="MA"/>
    <property type="match status" value="1"/>
</dbReference>
<dbReference type="InterPro" id="IPR000727">
    <property type="entry name" value="T_SNARE_dom"/>
</dbReference>
<organism evidence="11 12">
    <name type="scientific">Tistrella arctica</name>
    <dbReference type="NCBI Taxonomy" id="3133430"/>
    <lineage>
        <taxon>Bacteria</taxon>
        <taxon>Pseudomonadati</taxon>
        <taxon>Pseudomonadota</taxon>
        <taxon>Alphaproteobacteria</taxon>
        <taxon>Geminicoccales</taxon>
        <taxon>Geminicoccaceae</taxon>
        <taxon>Tistrella</taxon>
    </lineage>
</organism>
<dbReference type="Proteomes" id="UP001413721">
    <property type="component" value="Unassembled WGS sequence"/>
</dbReference>
<evidence type="ECO:0000313" key="12">
    <source>
        <dbReference type="Proteomes" id="UP001413721"/>
    </source>
</evidence>
<dbReference type="Pfam" id="PF00015">
    <property type="entry name" value="MCPsignal"/>
    <property type="match status" value="1"/>
</dbReference>
<evidence type="ECO:0000259" key="9">
    <source>
        <dbReference type="PROSITE" id="PS50192"/>
    </source>
</evidence>
<evidence type="ECO:0000259" key="8">
    <source>
        <dbReference type="PROSITE" id="PS50111"/>
    </source>
</evidence>
<dbReference type="PROSITE" id="PS50111">
    <property type="entry name" value="CHEMOTAXIS_TRANSDUC_2"/>
    <property type="match status" value="1"/>
</dbReference>
<evidence type="ECO:0000256" key="2">
    <source>
        <dbReference type="ARBA" id="ARBA00022519"/>
    </source>
</evidence>
<dbReference type="SMART" id="SM00304">
    <property type="entry name" value="HAMP"/>
    <property type="match status" value="1"/>
</dbReference>
<dbReference type="PANTHER" id="PTHR32089">
    <property type="entry name" value="METHYL-ACCEPTING CHEMOTAXIS PROTEIN MCPB"/>
    <property type="match status" value="1"/>
</dbReference>
<dbReference type="Pfam" id="PF22673">
    <property type="entry name" value="MCP-like_PDC_1"/>
    <property type="match status" value="1"/>
</dbReference>
<dbReference type="PANTHER" id="PTHR32089:SF112">
    <property type="entry name" value="LYSOZYME-LIKE PROTEIN-RELATED"/>
    <property type="match status" value="1"/>
</dbReference>
<keyword evidence="7" id="KW-0472">Membrane</keyword>
<evidence type="ECO:0000256" key="3">
    <source>
        <dbReference type="ARBA" id="ARBA00023224"/>
    </source>
</evidence>
<keyword evidence="6" id="KW-0175">Coiled coil</keyword>
<dbReference type="RefSeq" id="WP_345933928.1">
    <property type="nucleotide sequence ID" value="NZ_JBBKTV010000006.1"/>
</dbReference>
<feature type="domain" description="HAMP" evidence="10">
    <location>
        <begin position="349"/>
        <end position="402"/>
    </location>
</feature>
<keyword evidence="2" id="KW-0997">Cell inner membrane</keyword>
<reference evidence="11 12" key="1">
    <citation type="submission" date="2024-03" db="EMBL/GenBank/DDBJ databases">
        <title>High-quality draft genome sequencing of Tistrella sp. BH-R2-4.</title>
        <authorList>
            <person name="Dong C."/>
        </authorList>
    </citation>
    <scope>NUCLEOTIDE SEQUENCE [LARGE SCALE GENOMIC DNA]</scope>
    <source>
        <strain evidence="11 12">BH-R2-4</strain>
    </source>
</reference>
<dbReference type="SUPFAM" id="SSF158472">
    <property type="entry name" value="HAMP domain-like"/>
    <property type="match status" value="1"/>
</dbReference>
<comment type="caution">
    <text evidence="11">The sequence shown here is derived from an EMBL/GenBank/DDBJ whole genome shotgun (WGS) entry which is preliminary data.</text>
</comment>
<dbReference type="InterPro" id="IPR004089">
    <property type="entry name" value="MCPsignal_dom"/>
</dbReference>
<feature type="transmembrane region" description="Helical" evidence="7">
    <location>
        <begin position="329"/>
        <end position="347"/>
    </location>
</feature>
<keyword evidence="7" id="KW-1133">Transmembrane helix</keyword>
<dbReference type="SUPFAM" id="SSF58104">
    <property type="entry name" value="Methyl-accepting chemotaxis protein (MCP) signaling domain"/>
    <property type="match status" value="1"/>
</dbReference>
<proteinExistence type="inferred from homology"/>
<evidence type="ECO:0000256" key="4">
    <source>
        <dbReference type="ARBA" id="ARBA00029447"/>
    </source>
</evidence>
<evidence type="ECO:0000256" key="6">
    <source>
        <dbReference type="SAM" id="Coils"/>
    </source>
</evidence>
<dbReference type="CDD" id="cd12913">
    <property type="entry name" value="PDC1_MCP_like"/>
    <property type="match status" value="1"/>
</dbReference>
<evidence type="ECO:0000256" key="1">
    <source>
        <dbReference type="ARBA" id="ARBA00004429"/>
    </source>
</evidence>
<keyword evidence="2" id="KW-1003">Cell membrane</keyword>
<dbReference type="Pfam" id="PF00672">
    <property type="entry name" value="HAMP"/>
    <property type="match status" value="1"/>
</dbReference>
<dbReference type="CDD" id="cd06225">
    <property type="entry name" value="HAMP"/>
    <property type="match status" value="1"/>
</dbReference>
<accession>A0ABU9YK77</accession>
<dbReference type="PROSITE" id="PS50192">
    <property type="entry name" value="T_SNARE"/>
    <property type="match status" value="1"/>
</dbReference>
<name>A0ABU9YK77_9PROT</name>
<comment type="subcellular location">
    <subcellularLocation>
        <location evidence="1">Cell inner membrane</location>
        <topology evidence="1">Multi-pass membrane protein</topology>
    </subcellularLocation>
</comment>
<feature type="domain" description="T-SNARE coiled-coil homology" evidence="9">
    <location>
        <begin position="595"/>
        <end position="657"/>
    </location>
</feature>
<evidence type="ECO:0000256" key="5">
    <source>
        <dbReference type="PROSITE-ProRule" id="PRU00284"/>
    </source>
</evidence>
<evidence type="ECO:0000259" key="10">
    <source>
        <dbReference type="PROSITE" id="PS50885"/>
    </source>
</evidence>
<feature type="domain" description="Methyl-accepting transducer" evidence="8">
    <location>
        <begin position="443"/>
        <end position="665"/>
    </location>
</feature>
<dbReference type="EMBL" id="JBBKTW010000004">
    <property type="protein sequence ID" value="MEN2989194.1"/>
    <property type="molecule type" value="Genomic_DNA"/>
</dbReference>
<feature type="coiled-coil region" evidence="6">
    <location>
        <begin position="397"/>
        <end position="431"/>
    </location>
</feature>
<keyword evidence="12" id="KW-1185">Reference proteome</keyword>
<evidence type="ECO:0000256" key="7">
    <source>
        <dbReference type="SAM" id="Phobius"/>
    </source>
</evidence>
<dbReference type="PROSITE" id="PS50885">
    <property type="entry name" value="HAMP"/>
    <property type="match status" value="1"/>
</dbReference>
<evidence type="ECO:0000313" key="11">
    <source>
        <dbReference type="EMBL" id="MEN2989194.1"/>
    </source>
</evidence>
<comment type="similarity">
    <text evidence="4">Belongs to the methyl-accepting chemotaxis (MCP) protein family.</text>
</comment>
<protein>
    <submittedName>
        <fullName evidence="11">Methyl-accepting chemotaxis protein</fullName>
    </submittedName>
</protein>
<dbReference type="Gene3D" id="3.30.450.20">
    <property type="entry name" value="PAS domain"/>
    <property type="match status" value="1"/>
</dbReference>